<keyword evidence="3" id="KW-0067">ATP-binding</keyword>
<dbReference type="InterPro" id="IPR036113">
    <property type="entry name" value="Asp/Glu-ADT_sf_sub_c"/>
</dbReference>
<dbReference type="GeneID" id="115625800"/>
<dbReference type="GO" id="GO:0005524">
    <property type="term" value="F:ATP binding"/>
    <property type="evidence" value="ECO:0007669"/>
    <property type="project" value="UniProtKB-KW"/>
</dbReference>
<accession>A0A6J2TPF9</accession>
<dbReference type="GO" id="GO:0005739">
    <property type="term" value="C:mitochondrion"/>
    <property type="evidence" value="ECO:0007669"/>
    <property type="project" value="UniProtKB-SubCell"/>
</dbReference>
<comment type="subunit">
    <text evidence="3">Subunit of the heterotrimeric GatCAB amidotransferase (AdT) complex, composed of A, B and C subunits.</text>
</comment>
<comment type="subcellular location">
    <subcellularLocation>
        <location evidence="3">Mitochondrion</location>
    </subcellularLocation>
</comment>
<keyword evidence="4" id="KW-1185">Reference proteome</keyword>
<dbReference type="NCBIfam" id="TIGR00135">
    <property type="entry name" value="gatC"/>
    <property type="match status" value="1"/>
</dbReference>
<dbReference type="GO" id="GO:0070681">
    <property type="term" value="P:glutaminyl-tRNAGln biosynthesis via transamidation"/>
    <property type="evidence" value="ECO:0007669"/>
    <property type="project" value="UniProtKB-UniRule"/>
</dbReference>
<dbReference type="PANTHER" id="PTHR15004:SF0">
    <property type="entry name" value="GLUTAMYL-TRNA(GLN) AMIDOTRANSFERASE SUBUNIT C, MITOCHONDRIAL"/>
    <property type="match status" value="1"/>
</dbReference>
<comment type="function">
    <text evidence="3">Allows the formation of correctly charged Gln-tRNA(Gln) through the transamidation of misacylated Glu-tRNA(Gln) in the mitochondria. The reaction takes place in the presence of glutamine and ATP through an activated gamma-phospho-Glu-tRNA(Gln).</text>
</comment>
<dbReference type="PANTHER" id="PTHR15004">
    <property type="entry name" value="GLUTAMYL-TRNA(GLN) AMIDOTRANSFERASE SUBUNIT C, MITOCHONDRIAL"/>
    <property type="match status" value="1"/>
</dbReference>
<comment type="catalytic activity">
    <reaction evidence="3">
        <text>L-glutamyl-tRNA(Gln) + L-glutamine + ATP + H2O = L-glutaminyl-tRNA(Gln) + L-glutamate + ADP + phosphate + H(+)</text>
        <dbReference type="Rhea" id="RHEA:17521"/>
        <dbReference type="Rhea" id="RHEA-COMP:9681"/>
        <dbReference type="Rhea" id="RHEA-COMP:9684"/>
        <dbReference type="ChEBI" id="CHEBI:15377"/>
        <dbReference type="ChEBI" id="CHEBI:15378"/>
        <dbReference type="ChEBI" id="CHEBI:29985"/>
        <dbReference type="ChEBI" id="CHEBI:30616"/>
        <dbReference type="ChEBI" id="CHEBI:43474"/>
        <dbReference type="ChEBI" id="CHEBI:58359"/>
        <dbReference type="ChEBI" id="CHEBI:78520"/>
        <dbReference type="ChEBI" id="CHEBI:78521"/>
        <dbReference type="ChEBI" id="CHEBI:456216"/>
    </reaction>
</comment>
<dbReference type="AlphaFoldDB" id="A0A6J2TPF9"/>
<dbReference type="GO" id="GO:0030956">
    <property type="term" value="C:glutamyl-tRNA(Gln) amidotransferase complex"/>
    <property type="evidence" value="ECO:0007669"/>
    <property type="project" value="UniProtKB-UniRule"/>
</dbReference>
<reference evidence="5" key="1">
    <citation type="submission" date="2025-08" db="UniProtKB">
        <authorList>
            <consortium name="RefSeq"/>
        </authorList>
    </citation>
    <scope>IDENTIFICATION</scope>
    <source>
        <strain evidence="5">11010-0011.00</strain>
        <tissue evidence="5">Whole body</tissue>
    </source>
</reference>
<proteinExistence type="inferred from homology"/>
<keyword evidence="2 3" id="KW-0496">Mitochondrion</keyword>
<dbReference type="Pfam" id="PF02686">
    <property type="entry name" value="GatC"/>
    <property type="match status" value="1"/>
</dbReference>
<evidence type="ECO:0000256" key="1">
    <source>
        <dbReference type="ARBA" id="ARBA00022741"/>
    </source>
</evidence>
<dbReference type="RefSeq" id="XP_030376837.1">
    <property type="nucleotide sequence ID" value="XM_030520977.1"/>
</dbReference>
<evidence type="ECO:0000256" key="2">
    <source>
        <dbReference type="ARBA" id="ARBA00023128"/>
    </source>
</evidence>
<dbReference type="SUPFAM" id="SSF141000">
    <property type="entry name" value="Glu-tRNAGln amidotransferase C subunit"/>
    <property type="match status" value="1"/>
</dbReference>
<keyword evidence="1 3" id="KW-0547">Nucleotide-binding</keyword>
<evidence type="ECO:0000313" key="5">
    <source>
        <dbReference type="RefSeq" id="XP_030376837.1"/>
    </source>
</evidence>
<comment type="similarity">
    <text evidence="3">Belongs to the GatC family.</text>
</comment>
<sequence length="161" mass="18466">MLRFFPNLRFYCKSATKTEVHLVKQRVELNFKELQHPTKVPQVPVPTAFPDTTERDLEIDTKTIQLLERLSLVDLDSAEALATLKSSIQFADKIANINTDNVRPLYTVLESQQLQLRNDEVTEGDCRAEVLRNAKITDEDYYVSPPGNIPLEQTESQFDKN</sequence>
<dbReference type="GO" id="GO:0006450">
    <property type="term" value="P:regulation of translational fidelity"/>
    <property type="evidence" value="ECO:0007669"/>
    <property type="project" value="InterPro"/>
</dbReference>
<dbReference type="OrthoDB" id="5394539at2759"/>
<gene>
    <name evidence="5" type="primary">LOC115625800</name>
</gene>
<dbReference type="GO" id="GO:0050567">
    <property type="term" value="F:glutaminyl-tRNA synthase (glutamine-hydrolyzing) activity"/>
    <property type="evidence" value="ECO:0007669"/>
    <property type="project" value="UniProtKB-UniRule"/>
</dbReference>
<keyword evidence="3" id="KW-0648">Protein biosynthesis</keyword>
<dbReference type="GO" id="GO:0032543">
    <property type="term" value="P:mitochondrial translation"/>
    <property type="evidence" value="ECO:0007669"/>
    <property type="project" value="UniProtKB-UniRule"/>
</dbReference>
<evidence type="ECO:0000313" key="4">
    <source>
        <dbReference type="Proteomes" id="UP000504634"/>
    </source>
</evidence>
<dbReference type="CTD" id="283459"/>
<name>A0A6J2TPF9_DROLE</name>
<dbReference type="InterPro" id="IPR003837">
    <property type="entry name" value="GatC"/>
</dbReference>
<dbReference type="HAMAP" id="MF_00122">
    <property type="entry name" value="GatC"/>
    <property type="match status" value="1"/>
</dbReference>
<keyword evidence="3" id="KW-0436">Ligase</keyword>
<dbReference type="Proteomes" id="UP000504634">
    <property type="component" value="Unplaced"/>
</dbReference>
<protein>
    <recommendedName>
        <fullName evidence="3">Glutamyl-tRNA(Gln) amidotransferase subunit C, mitochondrial</fullName>
        <shortName evidence="3">Glu-AdT subunit C</shortName>
        <ecNumber evidence="3">6.3.5.-</ecNumber>
    </recommendedName>
</protein>
<evidence type="ECO:0000256" key="3">
    <source>
        <dbReference type="HAMAP-Rule" id="MF_03149"/>
    </source>
</evidence>
<organism evidence="4 5">
    <name type="scientific">Drosophila lebanonensis</name>
    <name type="common">Fruit fly</name>
    <name type="synonym">Scaptodrosophila lebanonensis</name>
    <dbReference type="NCBI Taxonomy" id="7225"/>
    <lineage>
        <taxon>Eukaryota</taxon>
        <taxon>Metazoa</taxon>
        <taxon>Ecdysozoa</taxon>
        <taxon>Arthropoda</taxon>
        <taxon>Hexapoda</taxon>
        <taxon>Insecta</taxon>
        <taxon>Pterygota</taxon>
        <taxon>Neoptera</taxon>
        <taxon>Endopterygota</taxon>
        <taxon>Diptera</taxon>
        <taxon>Brachycera</taxon>
        <taxon>Muscomorpha</taxon>
        <taxon>Ephydroidea</taxon>
        <taxon>Drosophilidae</taxon>
        <taxon>Scaptodrosophila</taxon>
    </lineage>
</organism>
<dbReference type="EC" id="6.3.5.-" evidence="3"/>